<sequence>MAAVVADKTNAPMPVDGAAAPQQFIAFAQYTPVHADEIALNVGDVISLVHSYDDGWILGKNLNTIAVGLAPCNFLQPHVPGQSAAAPASAAPATTVAAAPSSGPTTAAATANTVTSGSAPNRTASLVLRSRRTSKASTFEQLVDKLNKDLPPGGKGIDSPGETRPPLPANAVLQRPQVPAPEPPPPHVEPIKELPSLEAVKKRIDDIARDKDSRARKSEDVGRIRIAFAGDSGIGKTSLLRHFLANPRVYHTSPDIATLGPVEPTPFAILEYHASTSSTTPTPNLSLVDTPGFGHVLDAQDVIRPILSHLLAQFRATDAVFTRQTSSQQLLRFLSADTGAHTHIDVVIYCILHRLTPVDIEYMRRLDRFTAVVPVITRADTMRQDEVVALKHEIAKTIRAAGVDVYTFGLEPEELTVAERGYPFAVCVPRDGSAATSPTSPTTADATSPSAGTKDSSASMLAVDGVATPPESPPPRNPKRLTSRRAATTGAGAAVDEFDALWRAVMIAHVNDLRRVTAERFVRWRAAGSKNEV</sequence>
<dbReference type="PROSITE" id="PS50002">
    <property type="entry name" value="SH3"/>
    <property type="match status" value="1"/>
</dbReference>
<dbReference type="GO" id="GO:0005525">
    <property type="term" value="F:GTP binding"/>
    <property type="evidence" value="ECO:0007669"/>
    <property type="project" value="UniProtKB-KW"/>
</dbReference>
<dbReference type="Pfam" id="PF14604">
    <property type="entry name" value="SH3_9"/>
    <property type="match status" value="1"/>
</dbReference>
<dbReference type="PROSITE" id="PS51719">
    <property type="entry name" value="G_SEPTIN"/>
    <property type="match status" value="1"/>
</dbReference>
<evidence type="ECO:0000256" key="4">
    <source>
        <dbReference type="SAM" id="MobiDB-lite"/>
    </source>
</evidence>
<feature type="compositionally biased region" description="Pro residues" evidence="4">
    <location>
        <begin position="178"/>
        <end position="188"/>
    </location>
</feature>
<evidence type="ECO:0000256" key="2">
    <source>
        <dbReference type="PROSITE-ProRule" id="PRU00192"/>
    </source>
</evidence>
<keyword evidence="8" id="KW-1185">Reference proteome</keyword>
<reference evidence="7" key="1">
    <citation type="submission" date="2020-05" db="EMBL/GenBank/DDBJ databases">
        <title>Phylogenomic resolution of chytrid fungi.</title>
        <authorList>
            <person name="Stajich J.E."/>
            <person name="Amses K."/>
            <person name="Simmons R."/>
            <person name="Seto K."/>
            <person name="Myers J."/>
            <person name="Bonds A."/>
            <person name="Quandt C.A."/>
            <person name="Barry K."/>
            <person name="Liu P."/>
            <person name="Grigoriev I."/>
            <person name="Longcore J.E."/>
            <person name="James T.Y."/>
        </authorList>
    </citation>
    <scope>NUCLEOTIDE SEQUENCE</scope>
    <source>
        <strain evidence="7">JEL0379</strain>
    </source>
</reference>
<dbReference type="SUPFAM" id="SSF52540">
    <property type="entry name" value="P-loop containing nucleoside triphosphate hydrolases"/>
    <property type="match status" value="1"/>
</dbReference>
<dbReference type="InterPro" id="IPR036028">
    <property type="entry name" value="SH3-like_dom_sf"/>
</dbReference>
<evidence type="ECO:0000259" key="5">
    <source>
        <dbReference type="PROSITE" id="PS50002"/>
    </source>
</evidence>
<dbReference type="Gene3D" id="3.40.50.300">
    <property type="entry name" value="P-loop containing nucleotide triphosphate hydrolases"/>
    <property type="match status" value="1"/>
</dbReference>
<feature type="region of interest" description="Disordered" evidence="4">
    <location>
        <begin position="96"/>
        <end position="196"/>
    </location>
</feature>
<comment type="similarity">
    <text evidence="3">Belongs to the TRAFAC class TrmE-Era-EngA-EngB-Septin-like GTPase superfamily. Septin GTPase family.</text>
</comment>
<organism evidence="7 8">
    <name type="scientific">Geranomyces variabilis</name>
    <dbReference type="NCBI Taxonomy" id="109894"/>
    <lineage>
        <taxon>Eukaryota</taxon>
        <taxon>Fungi</taxon>
        <taxon>Fungi incertae sedis</taxon>
        <taxon>Chytridiomycota</taxon>
        <taxon>Chytridiomycota incertae sedis</taxon>
        <taxon>Chytridiomycetes</taxon>
        <taxon>Spizellomycetales</taxon>
        <taxon>Powellomycetaceae</taxon>
        <taxon>Geranomyces</taxon>
    </lineage>
</organism>
<dbReference type="Proteomes" id="UP001212152">
    <property type="component" value="Unassembled WGS sequence"/>
</dbReference>
<evidence type="ECO:0000256" key="3">
    <source>
        <dbReference type="RuleBase" id="RU004560"/>
    </source>
</evidence>
<gene>
    <name evidence="7" type="ORF">HDU87_000342</name>
</gene>
<dbReference type="Pfam" id="PF00735">
    <property type="entry name" value="Septin"/>
    <property type="match status" value="1"/>
</dbReference>
<dbReference type="InterPro" id="IPR027417">
    <property type="entry name" value="P-loop_NTPase"/>
</dbReference>
<dbReference type="Gene3D" id="2.30.30.40">
    <property type="entry name" value="SH3 Domains"/>
    <property type="match status" value="1"/>
</dbReference>
<evidence type="ECO:0000259" key="6">
    <source>
        <dbReference type="PROSITE" id="PS51719"/>
    </source>
</evidence>
<proteinExistence type="inferred from homology"/>
<feature type="region of interest" description="Disordered" evidence="4">
    <location>
        <begin position="432"/>
        <end position="488"/>
    </location>
</feature>
<feature type="compositionally biased region" description="Low complexity" evidence="4">
    <location>
        <begin position="433"/>
        <end position="451"/>
    </location>
</feature>
<comment type="caution">
    <text evidence="7">The sequence shown here is derived from an EMBL/GenBank/DDBJ whole genome shotgun (WGS) entry which is preliminary data.</text>
</comment>
<evidence type="ECO:0000256" key="1">
    <source>
        <dbReference type="ARBA" id="ARBA00022443"/>
    </source>
</evidence>
<dbReference type="SUPFAM" id="SSF50044">
    <property type="entry name" value="SH3-domain"/>
    <property type="match status" value="1"/>
</dbReference>
<evidence type="ECO:0000313" key="7">
    <source>
        <dbReference type="EMBL" id="KAJ3182004.1"/>
    </source>
</evidence>
<dbReference type="SMART" id="SM00326">
    <property type="entry name" value="SH3"/>
    <property type="match status" value="1"/>
</dbReference>
<name>A0AAD5TR07_9FUNG</name>
<evidence type="ECO:0000313" key="8">
    <source>
        <dbReference type="Proteomes" id="UP001212152"/>
    </source>
</evidence>
<dbReference type="PANTHER" id="PTHR18884">
    <property type="entry name" value="SEPTIN"/>
    <property type="match status" value="1"/>
</dbReference>
<keyword evidence="3" id="KW-0342">GTP-binding</keyword>
<dbReference type="InterPro" id="IPR001452">
    <property type="entry name" value="SH3_domain"/>
</dbReference>
<protein>
    <recommendedName>
        <fullName evidence="9">SH3 domain-containing protein</fullName>
    </recommendedName>
</protein>
<dbReference type="AlphaFoldDB" id="A0AAD5TR07"/>
<feature type="domain" description="Septin-type G" evidence="6">
    <location>
        <begin position="220"/>
        <end position="532"/>
    </location>
</feature>
<feature type="compositionally biased region" description="Low complexity" evidence="4">
    <location>
        <begin position="96"/>
        <end position="119"/>
    </location>
</feature>
<keyword evidence="3" id="KW-0547">Nucleotide-binding</keyword>
<feature type="domain" description="SH3" evidence="5">
    <location>
        <begin position="19"/>
        <end position="80"/>
    </location>
</feature>
<accession>A0AAD5TR07</accession>
<dbReference type="InterPro" id="IPR030379">
    <property type="entry name" value="G_SEPTIN_dom"/>
</dbReference>
<evidence type="ECO:0008006" key="9">
    <source>
        <dbReference type="Google" id="ProtNLM"/>
    </source>
</evidence>
<keyword evidence="1 2" id="KW-0728">SH3 domain</keyword>
<dbReference type="EMBL" id="JADGJQ010000010">
    <property type="protein sequence ID" value="KAJ3182004.1"/>
    <property type="molecule type" value="Genomic_DNA"/>
</dbReference>